<protein>
    <recommendedName>
        <fullName evidence="2">DUF1023 domain-containing protein</fullName>
    </recommendedName>
</protein>
<reference evidence="3" key="1">
    <citation type="submission" date="2020-09" db="EMBL/GenBank/DDBJ databases">
        <title>Secondary metabolite and genome analysis of marine Streptomyces chumphonensis KK1-2T.</title>
        <authorList>
            <person name="Phongsopitanun W."/>
            <person name="Kanchanasin P."/>
            <person name="Pittayakhajonwut P."/>
            <person name="Suwanborirux K."/>
            <person name="Tanasupawat S."/>
        </authorList>
    </citation>
    <scope>NUCLEOTIDE SEQUENCE</scope>
    <source>
        <strain evidence="3">KK1-2</strain>
    </source>
</reference>
<organism evidence="3 4">
    <name type="scientific">Streptomyces chumphonensis</name>
    <dbReference type="NCBI Taxonomy" id="1214925"/>
    <lineage>
        <taxon>Bacteria</taxon>
        <taxon>Bacillati</taxon>
        <taxon>Actinomycetota</taxon>
        <taxon>Actinomycetes</taxon>
        <taxon>Kitasatosporales</taxon>
        <taxon>Streptomycetaceae</taxon>
        <taxon>Streptomyces</taxon>
    </lineage>
</organism>
<feature type="region of interest" description="Disordered" evidence="1">
    <location>
        <begin position="126"/>
        <end position="147"/>
    </location>
</feature>
<evidence type="ECO:0000256" key="1">
    <source>
        <dbReference type="SAM" id="MobiDB-lite"/>
    </source>
</evidence>
<keyword evidence="4" id="KW-1185">Reference proteome</keyword>
<dbReference type="RefSeq" id="WP_191211659.1">
    <property type="nucleotide sequence ID" value="NZ_BAABKL010000001.1"/>
</dbReference>
<proteinExistence type="predicted"/>
<dbReference type="EMBL" id="JACXYU010000016">
    <property type="protein sequence ID" value="MBD3934358.1"/>
    <property type="molecule type" value="Genomic_DNA"/>
</dbReference>
<dbReference type="Proteomes" id="UP000632289">
    <property type="component" value="Unassembled WGS sequence"/>
</dbReference>
<gene>
    <name evidence="3" type="ORF">IF129_22700</name>
</gene>
<evidence type="ECO:0000313" key="3">
    <source>
        <dbReference type="EMBL" id="MBD3934358.1"/>
    </source>
</evidence>
<comment type="caution">
    <text evidence="3">The sequence shown here is derived from an EMBL/GenBank/DDBJ whole genome shotgun (WGS) entry which is preliminary data.</text>
</comment>
<accession>A0A927F358</accession>
<name>A0A927F358_9ACTN</name>
<dbReference type="Pfam" id="PF06259">
    <property type="entry name" value="Abhydrolase_8"/>
    <property type="match status" value="1"/>
</dbReference>
<evidence type="ECO:0000259" key="2">
    <source>
        <dbReference type="Pfam" id="PF06259"/>
    </source>
</evidence>
<dbReference type="InterPro" id="IPR010427">
    <property type="entry name" value="DUF1023"/>
</dbReference>
<evidence type="ECO:0000313" key="4">
    <source>
        <dbReference type="Proteomes" id="UP000632289"/>
    </source>
</evidence>
<dbReference type="AlphaFoldDB" id="A0A927F358"/>
<feature type="domain" description="DUF1023" evidence="2">
    <location>
        <begin position="370"/>
        <end position="539"/>
    </location>
</feature>
<sequence>MTLSTLRAVNPDDFEQAADGYHAVSSAAGAAKDRLANEIIARSMPVHGRDDAVAGLVGQAADAARKRLQRLADNYHYTQVECGLVRAVLNGFAADLHAAKQKLDAALDDATASGFTVTSDGSVTFPSAGERVDGRTPEGGTAVSYGDPAANGLADQAAHLDPNPHHARAKDCADRIAEALREAEEADETWAPKLRALKAQNDLTVSHADWADVHSDQEAVQQGADRYLAQGDIPDGRPPRENAAWWNDLTDEQRADYTALYPSSIGALDGIPSDVRDEANRAVLAQTRGHYETQLAALPAKPAFDPYNQPGLSEDVTWRDRQARVLDWEEKYGAEHDRLTKALTGMEAIDRRIDNTGRNGLPEAYVLGFDAEGNGRAIIANGNPDTADHTAVFVPGTGSNLAKAENDIERMGLLWRASSANPGAGDVATITWIGYDAPQEIPLAASASYADKGAESLSSFMEGLEASQPREGGSHYTTIGHSYGSTLIGYSDARGDLRTDDVIVAGSPGLGPWATHASDMHVPDGHVWSAEADEDYVPDGGRFFHGAADQPTLDRERIVPSDKEFGAHRISTGDPGAPGYVTGHSDYWREESVSLRNQAKIVTGDYDQVTTVDD</sequence>